<sequence length="107" mass="11949">MNSGNSIETVETNSIRKDKDTFIQVSILNTNQQSGCGKITSKTHVICKIWLQSLFVAMETISAVRASGCRIGYRALHSFNWGCIRACDCCDANGKEKSCVHWTEWKS</sequence>
<dbReference type="EMBL" id="FR824141">
    <property type="protein sequence ID" value="CCA20525.1"/>
    <property type="molecule type" value="Genomic_DNA"/>
</dbReference>
<dbReference type="HOGENOM" id="CLU_2214883_0_0_1"/>
<evidence type="ECO:0000313" key="1">
    <source>
        <dbReference type="EMBL" id="CCA20525.1"/>
    </source>
</evidence>
<dbReference type="AlphaFoldDB" id="F0WH10"/>
<proteinExistence type="predicted"/>
<name>F0WH10_9STRA</name>
<reference evidence="1" key="2">
    <citation type="submission" date="2011-02" db="EMBL/GenBank/DDBJ databases">
        <authorList>
            <person name="MacLean D."/>
        </authorList>
    </citation>
    <scope>NUCLEOTIDE SEQUENCE</scope>
</reference>
<gene>
    <name evidence="1" type="primary">AlNc14C96G5885</name>
    <name evidence="1" type="ORF">ALNC14_066680</name>
</gene>
<protein>
    <submittedName>
        <fullName evidence="1">AlNc14C96G5885 protein</fullName>
    </submittedName>
</protein>
<accession>F0WH10</accession>
<reference evidence="1" key="1">
    <citation type="journal article" date="2011" name="PLoS Biol.">
        <title>Gene gain and loss during evolution of obligate parasitism in the white rust pathogen of Arabidopsis thaliana.</title>
        <authorList>
            <person name="Kemen E."/>
            <person name="Gardiner A."/>
            <person name="Schultz-Larsen T."/>
            <person name="Kemen A.C."/>
            <person name="Balmuth A.L."/>
            <person name="Robert-Seilaniantz A."/>
            <person name="Bailey K."/>
            <person name="Holub E."/>
            <person name="Studholme D.J."/>
            <person name="Maclean D."/>
            <person name="Jones J.D."/>
        </authorList>
    </citation>
    <scope>NUCLEOTIDE SEQUENCE</scope>
</reference>
<organism evidence="1">
    <name type="scientific">Albugo laibachii Nc14</name>
    <dbReference type="NCBI Taxonomy" id="890382"/>
    <lineage>
        <taxon>Eukaryota</taxon>
        <taxon>Sar</taxon>
        <taxon>Stramenopiles</taxon>
        <taxon>Oomycota</taxon>
        <taxon>Peronosporomycetes</taxon>
        <taxon>Albuginales</taxon>
        <taxon>Albuginaceae</taxon>
        <taxon>Albugo</taxon>
    </lineage>
</organism>